<name>A0ABT8KP39_9BACT</name>
<dbReference type="Pfam" id="PF07593">
    <property type="entry name" value="UnbV_ASPIC"/>
    <property type="match status" value="1"/>
</dbReference>
<comment type="caution">
    <text evidence="3">The sequence shown here is derived from an EMBL/GenBank/DDBJ whole genome shotgun (WGS) entry which is preliminary data.</text>
</comment>
<dbReference type="InterPro" id="IPR013517">
    <property type="entry name" value="FG-GAP"/>
</dbReference>
<protein>
    <submittedName>
        <fullName evidence="3">VCBS repeat-containing protein</fullName>
    </submittedName>
</protein>
<dbReference type="EMBL" id="JAUJEA010000004">
    <property type="protein sequence ID" value="MDN5202198.1"/>
    <property type="molecule type" value="Genomic_DNA"/>
</dbReference>
<keyword evidence="4" id="KW-1185">Reference proteome</keyword>
<dbReference type="Gene3D" id="2.130.10.130">
    <property type="entry name" value="Integrin alpha, N-terminal"/>
    <property type="match status" value="4"/>
</dbReference>
<dbReference type="InterPro" id="IPR028994">
    <property type="entry name" value="Integrin_alpha_N"/>
</dbReference>
<evidence type="ECO:0000256" key="1">
    <source>
        <dbReference type="ARBA" id="ARBA00022729"/>
    </source>
</evidence>
<dbReference type="InterPro" id="IPR011519">
    <property type="entry name" value="UnbV_ASPIC"/>
</dbReference>
<evidence type="ECO:0000259" key="2">
    <source>
        <dbReference type="Pfam" id="PF07593"/>
    </source>
</evidence>
<dbReference type="Proteomes" id="UP001172082">
    <property type="component" value="Unassembled WGS sequence"/>
</dbReference>
<dbReference type="Pfam" id="PF13517">
    <property type="entry name" value="FG-GAP_3"/>
    <property type="match status" value="5"/>
</dbReference>
<evidence type="ECO:0000313" key="4">
    <source>
        <dbReference type="Proteomes" id="UP001172082"/>
    </source>
</evidence>
<sequence length="1110" mass="124619">MKFAIWQYLFVLIVVFGCSNDRPDSDVVDEENVPSRFVLLPPEQTNVDFQNILTEGLNTNVLMYEYFYNGGGVATGDLNGDGLIDIYFTSNMGDNKLYINDGNMQFRDVTAISGTSGRPGPWKTGVTVVDINGDKQLDLYVCYSGALPDAKRTNQLFINQGTNSIGIPIFSEQAEKYGLASQAYSNQIYFFDYDRDGDLDALLLNHNPKSLPLLNEASTRKFLDIDDPLKGVRLYRQDNGYFKDLTKESGISGSQLSYGLGIGITDFDNDGWSDFYISNDYAIPDYLYMNNHDGTFTNTLHESLGHNSQFSMGNDIADVNNDGLQDIVTLDMLPEDNRRQKLLLSPNNYSKFDLNVRSGFHYQFMRNMLQLNNGNGTFSEIGQLAGISNTDWSWAALIADYDNDGWKDLFVTNGYHRDYTNLDFINYMDNYVATKGRLVREEVLDILAQMPSSHIVNYIFSNEEGYTFSNRTKSWGMDHPSNSNGASYADLDNDGDLDLVVNNINKPAFIYENESNKYGENNFLQVVLNGVGLNTQGLGTRVTVWYKGLTQSVEQYHARGYLSAVSPTLHFGLGDIPEIDSLLVVWTSGKKQLLKNIKVNQKLTLHEQNAQADNNPKREAKTLFDEIPSPIKFQNPKIDINDFKRQPLLISGMSFSGPCMAKGDVNGDGLEDVFVGGAKDQSAAIFIQQKDGQFIDRPIAAFQADRHSEDADAVFFDANNDGNLDIYVASGGYHTLLPNDTLLQDRLYINDGEGNFLRDYKALPEMLMSKSCITVNDVNKDGYADLFIGGHVIPGRYPEIPDSYLLINDGNGRFRDLISSMAPELQNFGMINDAVWMDINQDEEKELIIVGEWTPVSVFAIENGKLINRTLTYFDKLYSGWWNKIEVADFNNDQKPDLIVGNVGTNTQFKVSDEEPAEMYFKDFDNNGAVDPLFCYYIQGSSYPYLTRDELLGQLVGLRSRFTSYKSYADATITDIFNEEELSNAGYLQANHMETSLFICGENGRFELKALPLEAQYAPVNAITVLDYNNDGNKDMLLCGNNSHTKLRLGRFDANYGMLLKGNGNGGFNYINQSISGLKLQGDVRSIIQLNDIFLFGLNQHPIVSYQLKE</sequence>
<dbReference type="RefSeq" id="WP_346752224.1">
    <property type="nucleotide sequence ID" value="NZ_JAUJEA010000004.1"/>
</dbReference>
<dbReference type="PANTHER" id="PTHR16026:SF0">
    <property type="entry name" value="CARTILAGE ACIDIC PROTEIN 1"/>
    <property type="match status" value="1"/>
</dbReference>
<reference evidence="3" key="1">
    <citation type="submission" date="2023-06" db="EMBL/GenBank/DDBJ databases">
        <title>Genomic of Parafulvivirga corallium.</title>
        <authorList>
            <person name="Wang G."/>
        </authorList>
    </citation>
    <scope>NUCLEOTIDE SEQUENCE</scope>
    <source>
        <strain evidence="3">BMA10</strain>
    </source>
</reference>
<gene>
    <name evidence="3" type="ORF">QQ008_12510</name>
</gene>
<dbReference type="InterPro" id="IPR027039">
    <property type="entry name" value="Crtac1"/>
</dbReference>
<organism evidence="3 4">
    <name type="scientific">Splendidivirga corallicola</name>
    <dbReference type="NCBI Taxonomy" id="3051826"/>
    <lineage>
        <taxon>Bacteria</taxon>
        <taxon>Pseudomonadati</taxon>
        <taxon>Bacteroidota</taxon>
        <taxon>Cytophagia</taxon>
        <taxon>Cytophagales</taxon>
        <taxon>Splendidivirgaceae</taxon>
        <taxon>Splendidivirga</taxon>
    </lineage>
</organism>
<dbReference type="SUPFAM" id="SSF69318">
    <property type="entry name" value="Integrin alpha N-terminal domain"/>
    <property type="match status" value="3"/>
</dbReference>
<proteinExistence type="predicted"/>
<dbReference type="PANTHER" id="PTHR16026">
    <property type="entry name" value="CARTILAGE ACIDIC PROTEIN 1"/>
    <property type="match status" value="1"/>
</dbReference>
<accession>A0ABT8KP39</accession>
<keyword evidence="1" id="KW-0732">Signal</keyword>
<dbReference type="PROSITE" id="PS51257">
    <property type="entry name" value="PROKAR_LIPOPROTEIN"/>
    <property type="match status" value="1"/>
</dbReference>
<evidence type="ECO:0000313" key="3">
    <source>
        <dbReference type="EMBL" id="MDN5202198.1"/>
    </source>
</evidence>
<feature type="domain" description="ASPIC/UnbV" evidence="2">
    <location>
        <begin position="537"/>
        <end position="604"/>
    </location>
</feature>